<name>A0A8B7PM48_HYAAZ</name>
<organism evidence="6 7">
    <name type="scientific">Hyalella azteca</name>
    <name type="common">Amphipod</name>
    <dbReference type="NCBI Taxonomy" id="294128"/>
    <lineage>
        <taxon>Eukaryota</taxon>
        <taxon>Metazoa</taxon>
        <taxon>Ecdysozoa</taxon>
        <taxon>Arthropoda</taxon>
        <taxon>Crustacea</taxon>
        <taxon>Multicrustacea</taxon>
        <taxon>Malacostraca</taxon>
        <taxon>Eumalacostraca</taxon>
        <taxon>Peracarida</taxon>
        <taxon>Amphipoda</taxon>
        <taxon>Senticaudata</taxon>
        <taxon>Talitrida</taxon>
        <taxon>Talitroidea</taxon>
        <taxon>Hyalellidae</taxon>
        <taxon>Hyalella</taxon>
    </lineage>
</organism>
<feature type="compositionally biased region" description="Low complexity" evidence="3">
    <location>
        <begin position="531"/>
        <end position="544"/>
    </location>
</feature>
<dbReference type="SUPFAM" id="SSF53474">
    <property type="entry name" value="alpha/beta-Hydrolases"/>
    <property type="match status" value="1"/>
</dbReference>
<feature type="compositionally biased region" description="Polar residues" evidence="3">
    <location>
        <begin position="627"/>
        <end position="639"/>
    </location>
</feature>
<dbReference type="KEGG" id="hazt:108681908"/>
<dbReference type="Pfam" id="PF00135">
    <property type="entry name" value="COesterase"/>
    <property type="match status" value="1"/>
</dbReference>
<dbReference type="OMA" id="PERTKFK"/>
<feature type="compositionally biased region" description="Basic and acidic residues" evidence="3">
    <location>
        <begin position="642"/>
        <end position="653"/>
    </location>
</feature>
<evidence type="ECO:0000313" key="6">
    <source>
        <dbReference type="Proteomes" id="UP000694843"/>
    </source>
</evidence>
<dbReference type="OrthoDB" id="3200163at2759"/>
<dbReference type="Proteomes" id="UP000694843">
    <property type="component" value="Unplaced"/>
</dbReference>
<keyword evidence="4" id="KW-0472">Membrane</keyword>
<dbReference type="PANTHER" id="PTHR43903">
    <property type="entry name" value="NEUROLIGIN"/>
    <property type="match status" value="1"/>
</dbReference>
<dbReference type="GeneID" id="108681908"/>
<keyword evidence="4" id="KW-0812">Transmembrane</keyword>
<keyword evidence="4" id="KW-1133">Transmembrane helix</keyword>
<reference evidence="7" key="1">
    <citation type="submission" date="2025-08" db="UniProtKB">
        <authorList>
            <consortium name="RefSeq"/>
        </authorList>
    </citation>
    <scope>IDENTIFICATION</scope>
</reference>
<proteinExistence type="inferred from homology"/>
<feature type="transmembrane region" description="Helical" evidence="4">
    <location>
        <begin position="466"/>
        <end position="490"/>
    </location>
</feature>
<sequence length="653" mass="72080">MDQIAALHWLNENIAAFGGDPESITIFGHGTGAACINFLLTSRAVPSNLIHRAILMSGSSLAPWALVPDPKKYTRLVARALNCSDVPLGEPLKTCLRTVPLHLIKQAQVEVPEYYYAFGPTVDGVVIDTELDTNPASYRARLAPYDLLFGVTPADAATSFSDDDLRGLDIEKRNQIIRSFIRNTYNYHLTEIMATVVNEYTNWDRPGFHPITTRDETVAMLSDALFTAPVVHIGALHASVATKSFFYVFDHQTRYNEFDNPSLERLGGMHGQELAYVWGAPLVPALSFFPSNYTAPELRISRAMLTFWTNFARLGNPNFLPEDNAAADGSEKNKFGALQWPPYDQKHRKYMDISSRPRINDHYRSHQLSFWLKLVPELHQAGADAPEEHHHLVNHNDWDSYRGLVRSVPVTRVILPPETTTVSTTTKQYNVSAVLQSTPGAASELFNSSWRGPASLHDGFAAYSTALSVTVAIGCSLLILNILIFAGVYYQRDKSRIEAKKVAENGGLLAPAHSISGDLGTPGPQNRHVTHSNNHSSNNAKSPHQTSLQTHLPPPEFADQPSKMNYDNSTHLATLPRGVGRPLGPHGGSLTLSVARAPPPPRVPINQVSEAQPLLQQQHQHQPQQQTTTFSLGSPNSLCKSPIKEEEMGELRV</sequence>
<dbReference type="RefSeq" id="XP_018026476.2">
    <property type="nucleotide sequence ID" value="XM_018170987.2"/>
</dbReference>
<evidence type="ECO:0000256" key="1">
    <source>
        <dbReference type="ARBA" id="ARBA00005964"/>
    </source>
</evidence>
<dbReference type="InterPro" id="IPR002018">
    <property type="entry name" value="CarbesteraseB"/>
</dbReference>
<keyword evidence="6" id="KW-1185">Reference proteome</keyword>
<keyword evidence="2" id="KW-0325">Glycoprotein</keyword>
<feature type="compositionally biased region" description="Low complexity" evidence="3">
    <location>
        <begin position="612"/>
        <end position="626"/>
    </location>
</feature>
<evidence type="ECO:0000313" key="7">
    <source>
        <dbReference type="RefSeq" id="XP_018026476.2"/>
    </source>
</evidence>
<evidence type="ECO:0000256" key="4">
    <source>
        <dbReference type="SAM" id="Phobius"/>
    </source>
</evidence>
<dbReference type="AlphaFoldDB" id="A0A8B7PM48"/>
<feature type="domain" description="Carboxylesterase type B" evidence="5">
    <location>
        <begin position="1"/>
        <end position="371"/>
    </location>
</feature>
<dbReference type="Gene3D" id="3.40.50.1820">
    <property type="entry name" value="alpha/beta hydrolase"/>
    <property type="match status" value="1"/>
</dbReference>
<comment type="similarity">
    <text evidence="1">Belongs to the type-B carboxylesterase/lipase family.</text>
</comment>
<feature type="region of interest" description="Disordered" evidence="3">
    <location>
        <begin position="513"/>
        <end position="653"/>
    </location>
</feature>
<dbReference type="InterPro" id="IPR051093">
    <property type="entry name" value="Neuroligin/BSAL"/>
</dbReference>
<evidence type="ECO:0000256" key="2">
    <source>
        <dbReference type="ARBA" id="ARBA00023180"/>
    </source>
</evidence>
<evidence type="ECO:0000259" key="5">
    <source>
        <dbReference type="Pfam" id="PF00135"/>
    </source>
</evidence>
<dbReference type="InterPro" id="IPR029058">
    <property type="entry name" value="AB_hydrolase_fold"/>
</dbReference>
<accession>A0A8B7PM48</accession>
<gene>
    <name evidence="7" type="primary">LOC108681908</name>
</gene>
<protein>
    <submittedName>
        <fullName evidence="7">Neuroligin-3</fullName>
    </submittedName>
</protein>
<evidence type="ECO:0000256" key="3">
    <source>
        <dbReference type="SAM" id="MobiDB-lite"/>
    </source>
</evidence>
<feature type="compositionally biased region" description="Polar residues" evidence="3">
    <location>
        <begin position="562"/>
        <end position="572"/>
    </location>
</feature>